<dbReference type="InterPro" id="IPR020479">
    <property type="entry name" value="HD_metazoa"/>
</dbReference>
<feature type="compositionally biased region" description="Low complexity" evidence="10">
    <location>
        <begin position="31"/>
        <end position="77"/>
    </location>
</feature>
<feature type="domain" description="Homeobox" evidence="11">
    <location>
        <begin position="184"/>
        <end position="230"/>
    </location>
</feature>
<evidence type="ECO:0000313" key="13">
    <source>
        <dbReference type="Proteomes" id="UP000197619"/>
    </source>
</evidence>
<dbReference type="CDD" id="cd00086">
    <property type="entry name" value="homeodomain"/>
    <property type="match status" value="2"/>
</dbReference>
<evidence type="ECO:0000256" key="5">
    <source>
        <dbReference type="ARBA" id="ARBA00023155"/>
    </source>
</evidence>
<evidence type="ECO:0000256" key="7">
    <source>
        <dbReference type="ARBA" id="ARBA00023242"/>
    </source>
</evidence>
<dbReference type="SUPFAM" id="SSF46689">
    <property type="entry name" value="Homeodomain-like"/>
    <property type="match status" value="2"/>
</dbReference>
<organism evidence="12 13">
    <name type="scientific">Lonchura striata</name>
    <name type="common">white-rumped munia</name>
    <dbReference type="NCBI Taxonomy" id="40157"/>
    <lineage>
        <taxon>Eukaryota</taxon>
        <taxon>Metazoa</taxon>
        <taxon>Chordata</taxon>
        <taxon>Craniata</taxon>
        <taxon>Vertebrata</taxon>
        <taxon>Euteleostomi</taxon>
        <taxon>Archelosauria</taxon>
        <taxon>Archosauria</taxon>
        <taxon>Dinosauria</taxon>
        <taxon>Saurischia</taxon>
        <taxon>Theropoda</taxon>
        <taxon>Coelurosauria</taxon>
        <taxon>Aves</taxon>
        <taxon>Neognathae</taxon>
        <taxon>Neoaves</taxon>
        <taxon>Telluraves</taxon>
        <taxon>Australaves</taxon>
        <taxon>Passeriformes</taxon>
        <taxon>Passeroidea</taxon>
        <taxon>Estrildidae</taxon>
        <taxon>Estrildinae</taxon>
        <taxon>Lonchura</taxon>
    </lineage>
</organism>
<accession>A0A218U9V9</accession>
<dbReference type="FunFam" id="1.10.10.60:FF:000113">
    <property type="entry name" value="homeobox protein Hox-B1"/>
    <property type="match status" value="1"/>
</dbReference>
<keyword evidence="4 8" id="KW-0238">DNA-binding</keyword>
<reference evidence="12 13" key="1">
    <citation type="submission" date="2017-05" db="EMBL/GenBank/DDBJ databases">
        <title>Genome of assembly of the Bengalese finch, Lonchura striata domestica.</title>
        <authorList>
            <person name="Colquitt B.M."/>
            <person name="Brainard M.S."/>
        </authorList>
    </citation>
    <scope>NUCLEOTIDE SEQUENCE [LARGE SCALE GENOMIC DNA]</scope>
    <source>
        <strain evidence="12">White83orange57</strain>
    </source>
</reference>
<evidence type="ECO:0000313" key="12">
    <source>
        <dbReference type="EMBL" id="OWK50514.1"/>
    </source>
</evidence>
<evidence type="ECO:0000256" key="10">
    <source>
        <dbReference type="SAM" id="MobiDB-lite"/>
    </source>
</evidence>
<evidence type="ECO:0000256" key="3">
    <source>
        <dbReference type="ARBA" id="ARBA00023015"/>
    </source>
</evidence>
<dbReference type="Gene3D" id="1.10.10.60">
    <property type="entry name" value="Homeodomain-like"/>
    <property type="match status" value="2"/>
</dbReference>
<feature type="compositionally biased region" description="Low complexity" evidence="10">
    <location>
        <begin position="260"/>
        <end position="306"/>
    </location>
</feature>
<keyword evidence="3" id="KW-0805">Transcription regulation</keyword>
<evidence type="ECO:0000256" key="2">
    <source>
        <dbReference type="ARBA" id="ARBA00022473"/>
    </source>
</evidence>
<dbReference type="PROSITE" id="PS50071">
    <property type="entry name" value="HOMEOBOX_2"/>
    <property type="match status" value="2"/>
</dbReference>
<feature type="DNA-binding region" description="Homeobox" evidence="8">
    <location>
        <begin position="415"/>
        <end position="474"/>
    </location>
</feature>
<dbReference type="Pfam" id="PF00046">
    <property type="entry name" value="Homeodomain"/>
    <property type="match status" value="2"/>
</dbReference>
<sequence>MDNTAMNSFLEFAICNRGAAAFQPRHPEPASPSFPSCSGSPSPSAESPFGLPGPAPAAGHLPQHGFHPPSSSSSSSSYPAPAGYQPLYLGQQDADGLFFPAAAYGSGSPAEGYCGPAGHFPQPPAFGQEQPGYLPGLFGDLAPEEPPGHPEPGAKGEAALTFEWMRVKRNPPKTGKASELGLLGPPSAIRTNFSTKQLTELEKEFHFNKYLTRARRVEIAASLELNETQMDNTAMNSFLEFAICNRGAAAFQPRHPEPASPSFPSCSGSPSPSAESPFGLPGPAPAAGHLPQHGFHPPSSSSSSSSYPAPAGYQPLYLGQQDADGLFFPAAAYGSGSPAEGYCGPAGHFPQPPAFGQEQPGYLPGLFGDLAPEEPPGHPEPGAKGEAALTFEWMRVKRNPPKTGKASELGLLGPPSAIRTNFSTKQLTELEKEFHFNKYLTRARRVEIAASLELNETQVKIWFQNRRMKQKKREKEGLAPAAARGAAKEAAEGSEPSSPEASPSSGSS</sequence>
<dbReference type="SMART" id="SM00389">
    <property type="entry name" value="HOX"/>
    <property type="match status" value="2"/>
</dbReference>
<dbReference type="InterPro" id="IPR046327">
    <property type="entry name" value="HXA1/B1/D1"/>
</dbReference>
<comment type="subcellular location">
    <subcellularLocation>
        <location evidence="1 8 9">Nucleus</location>
    </subcellularLocation>
</comment>
<feature type="compositionally biased region" description="Low complexity" evidence="10">
    <location>
        <begin position="493"/>
        <end position="508"/>
    </location>
</feature>
<feature type="region of interest" description="Disordered" evidence="10">
    <location>
        <begin position="466"/>
        <end position="508"/>
    </location>
</feature>
<dbReference type="EMBL" id="MUZQ01000535">
    <property type="protein sequence ID" value="OWK50514.1"/>
    <property type="molecule type" value="Genomic_DNA"/>
</dbReference>
<keyword evidence="5 8" id="KW-0371">Homeobox</keyword>
<evidence type="ECO:0000256" key="1">
    <source>
        <dbReference type="ARBA" id="ARBA00004123"/>
    </source>
</evidence>
<dbReference type="PRINTS" id="PR00024">
    <property type="entry name" value="HOMEOBOX"/>
</dbReference>
<dbReference type="PANTHER" id="PTHR45946:SF5">
    <property type="entry name" value="HOMEOBOX PROTEIN HOX-B1"/>
    <property type="match status" value="1"/>
</dbReference>
<proteinExistence type="predicted"/>
<comment type="caution">
    <text evidence="12">The sequence shown here is derived from an EMBL/GenBank/DDBJ whole genome shotgun (WGS) entry which is preliminary data.</text>
</comment>
<dbReference type="InterPro" id="IPR017970">
    <property type="entry name" value="Homeobox_CS"/>
</dbReference>
<evidence type="ECO:0000256" key="8">
    <source>
        <dbReference type="PROSITE-ProRule" id="PRU00108"/>
    </source>
</evidence>
<dbReference type="Proteomes" id="UP000197619">
    <property type="component" value="Unassembled WGS sequence"/>
</dbReference>
<dbReference type="InterPro" id="IPR001356">
    <property type="entry name" value="HD"/>
</dbReference>
<evidence type="ECO:0000259" key="11">
    <source>
        <dbReference type="PROSITE" id="PS50071"/>
    </source>
</evidence>
<evidence type="ECO:0000256" key="6">
    <source>
        <dbReference type="ARBA" id="ARBA00023163"/>
    </source>
</evidence>
<protein>
    <submittedName>
        <fullName evidence="12">Homeobox protein Hox-B1</fullName>
    </submittedName>
</protein>
<keyword evidence="2" id="KW-0217">Developmental protein</keyword>
<dbReference type="STRING" id="299123.ENSLSDP00000014371"/>
<keyword evidence="7 8" id="KW-0539">Nucleus</keyword>
<keyword evidence="13" id="KW-1185">Reference proteome</keyword>
<keyword evidence="6" id="KW-0804">Transcription</keyword>
<dbReference type="GO" id="GO:0005634">
    <property type="term" value="C:nucleus"/>
    <property type="evidence" value="ECO:0007669"/>
    <property type="project" value="UniProtKB-SubCell"/>
</dbReference>
<feature type="DNA-binding region" description="Homeobox" evidence="8">
    <location>
        <begin position="186"/>
        <end position="231"/>
    </location>
</feature>
<feature type="region of interest" description="Disordered" evidence="10">
    <location>
        <begin position="251"/>
        <end position="308"/>
    </location>
</feature>
<feature type="region of interest" description="Disordered" evidence="10">
    <location>
        <begin position="22"/>
        <end position="79"/>
    </location>
</feature>
<dbReference type="GO" id="GO:0000981">
    <property type="term" value="F:DNA-binding transcription factor activity, RNA polymerase II-specific"/>
    <property type="evidence" value="ECO:0007669"/>
    <property type="project" value="InterPro"/>
</dbReference>
<dbReference type="GO" id="GO:0000978">
    <property type="term" value="F:RNA polymerase II cis-regulatory region sequence-specific DNA binding"/>
    <property type="evidence" value="ECO:0007669"/>
    <property type="project" value="TreeGrafter"/>
</dbReference>
<feature type="domain" description="Homeobox" evidence="11">
    <location>
        <begin position="413"/>
        <end position="473"/>
    </location>
</feature>
<evidence type="ECO:0000256" key="4">
    <source>
        <dbReference type="ARBA" id="ARBA00023125"/>
    </source>
</evidence>
<dbReference type="PANTHER" id="PTHR45946">
    <property type="entry name" value="HOMEOBOX PROTEIN ROUGH-RELATED"/>
    <property type="match status" value="1"/>
</dbReference>
<dbReference type="PROSITE" id="PS00027">
    <property type="entry name" value="HOMEOBOX_1"/>
    <property type="match status" value="1"/>
</dbReference>
<gene>
    <name evidence="12" type="primary">HOXB1</name>
    <name evidence="12" type="ORF">RLOC_00002961</name>
</gene>
<evidence type="ECO:0000256" key="9">
    <source>
        <dbReference type="RuleBase" id="RU000682"/>
    </source>
</evidence>
<dbReference type="InterPro" id="IPR009057">
    <property type="entry name" value="Homeodomain-like_sf"/>
</dbReference>
<dbReference type="AlphaFoldDB" id="A0A218U9V9"/>
<name>A0A218U9V9_9PASE</name>